<dbReference type="InterPro" id="IPR028082">
    <property type="entry name" value="Peripla_BP_I"/>
</dbReference>
<dbReference type="CDD" id="cd01544">
    <property type="entry name" value="PBP1_GalR"/>
    <property type="match status" value="1"/>
</dbReference>
<evidence type="ECO:0000256" key="3">
    <source>
        <dbReference type="ARBA" id="ARBA00023163"/>
    </source>
</evidence>
<dbReference type="SUPFAM" id="SSF47413">
    <property type="entry name" value="lambda repressor-like DNA-binding domains"/>
    <property type="match status" value="1"/>
</dbReference>
<evidence type="ECO:0000256" key="1">
    <source>
        <dbReference type="ARBA" id="ARBA00023015"/>
    </source>
</evidence>
<keyword evidence="6" id="KW-1185">Reference proteome</keyword>
<reference evidence="5 6" key="1">
    <citation type="journal article" date="2015" name="Genome Announc.">
        <title>Expanding the biotechnology potential of lactobacilli through comparative genomics of 213 strains and associated genera.</title>
        <authorList>
            <person name="Sun Z."/>
            <person name="Harris H.M."/>
            <person name="McCann A."/>
            <person name="Guo C."/>
            <person name="Argimon S."/>
            <person name="Zhang W."/>
            <person name="Yang X."/>
            <person name="Jeffery I.B."/>
            <person name="Cooney J.C."/>
            <person name="Kagawa T.F."/>
            <person name="Liu W."/>
            <person name="Song Y."/>
            <person name="Salvetti E."/>
            <person name="Wrobel A."/>
            <person name="Rasinkangas P."/>
            <person name="Parkhill J."/>
            <person name="Rea M.C."/>
            <person name="O'Sullivan O."/>
            <person name="Ritari J."/>
            <person name="Douillard F.P."/>
            <person name="Paul Ross R."/>
            <person name="Yang R."/>
            <person name="Briner A.E."/>
            <person name="Felis G.E."/>
            <person name="de Vos W.M."/>
            <person name="Barrangou R."/>
            <person name="Klaenhammer T.R."/>
            <person name="Caufield P.W."/>
            <person name="Cui Y."/>
            <person name="Zhang H."/>
            <person name="O'Toole P.W."/>
        </authorList>
    </citation>
    <scope>NUCLEOTIDE SEQUENCE [LARGE SCALE GENOMIC DNA]</scope>
    <source>
        <strain evidence="5 6">DSM 18527</strain>
    </source>
</reference>
<dbReference type="STRING" id="1423734.FC83_GL000340"/>
<keyword evidence="1" id="KW-0805">Transcription regulation</keyword>
<dbReference type="PATRIC" id="fig|1423734.3.peg.340"/>
<dbReference type="InterPro" id="IPR010982">
    <property type="entry name" value="Lambda_DNA-bd_dom_sf"/>
</dbReference>
<feature type="domain" description="HTH lacI-type" evidence="4">
    <location>
        <begin position="2"/>
        <end position="57"/>
    </location>
</feature>
<dbReference type="PROSITE" id="PS00356">
    <property type="entry name" value="HTH_LACI_1"/>
    <property type="match status" value="1"/>
</dbReference>
<dbReference type="RefSeq" id="WP_035452733.1">
    <property type="nucleotide sequence ID" value="NZ_AZGA01000070.1"/>
</dbReference>
<dbReference type="InterPro" id="IPR046335">
    <property type="entry name" value="LacI/GalR-like_sensor"/>
</dbReference>
<sequence length="332" mass="37453">MTTIKDIAEQAKVSISTVSRILSFDETLSVTDETRQRVLQTAEDLQYKRRSRKAKRRITANIGIVQWHTMSQELNDLYYMQIQNGVENKANSLGIATESMTLDEILGQDSVALDGLIMIGKFDRIEIRDLKKLKLPMVFVGQNTLPEGFDSVQSDYETPIKTIIDHYLKHHIKDIGMLIGQEQTSKETDIIPDPRLVTFTAYLRQLNLFEPKFVFKGDYSPESGFEMMDQAIKQLGPDLPHGFILGSDAMAVGALRALSQADIAVPERVSIVSFNDVAIAKFTTPTLSTIHSQTELMGERAISLLKKRLENPKRIPQSNVYASEFIRRESSI</sequence>
<dbReference type="CDD" id="cd01392">
    <property type="entry name" value="HTH_LacI"/>
    <property type="match status" value="1"/>
</dbReference>
<dbReference type="PANTHER" id="PTHR30146:SF149">
    <property type="entry name" value="HTH-TYPE TRANSCRIPTIONAL REGULATOR EBGR"/>
    <property type="match status" value="1"/>
</dbReference>
<dbReference type="GO" id="GO:0000976">
    <property type="term" value="F:transcription cis-regulatory region binding"/>
    <property type="evidence" value="ECO:0007669"/>
    <property type="project" value="TreeGrafter"/>
</dbReference>
<protein>
    <submittedName>
        <fullName evidence="5">LacI family transcriptional regulator</fullName>
    </submittedName>
</protein>
<dbReference type="Gene3D" id="3.40.50.2300">
    <property type="match status" value="2"/>
</dbReference>
<dbReference type="GO" id="GO:0003700">
    <property type="term" value="F:DNA-binding transcription factor activity"/>
    <property type="evidence" value="ECO:0007669"/>
    <property type="project" value="TreeGrafter"/>
</dbReference>
<proteinExistence type="predicted"/>
<evidence type="ECO:0000313" key="6">
    <source>
        <dbReference type="Proteomes" id="UP000051236"/>
    </source>
</evidence>
<dbReference type="EMBL" id="AZGA01000070">
    <property type="protein sequence ID" value="KRM32475.1"/>
    <property type="molecule type" value="Genomic_DNA"/>
</dbReference>
<organism evidence="5 6">
    <name type="scientific">Agrilactobacillus composti DSM 18527 = JCM 14202</name>
    <dbReference type="NCBI Taxonomy" id="1423734"/>
    <lineage>
        <taxon>Bacteria</taxon>
        <taxon>Bacillati</taxon>
        <taxon>Bacillota</taxon>
        <taxon>Bacilli</taxon>
        <taxon>Lactobacillales</taxon>
        <taxon>Lactobacillaceae</taxon>
        <taxon>Agrilactobacillus</taxon>
    </lineage>
</organism>
<evidence type="ECO:0000259" key="4">
    <source>
        <dbReference type="PROSITE" id="PS50932"/>
    </source>
</evidence>
<dbReference type="OrthoDB" id="43195at2"/>
<dbReference type="Proteomes" id="UP000051236">
    <property type="component" value="Unassembled WGS sequence"/>
</dbReference>
<dbReference type="AlphaFoldDB" id="X0PRU9"/>
<keyword evidence="2" id="KW-0238">DNA-binding</keyword>
<dbReference type="SMART" id="SM00354">
    <property type="entry name" value="HTH_LACI"/>
    <property type="match status" value="1"/>
</dbReference>
<keyword evidence="3" id="KW-0804">Transcription</keyword>
<dbReference type="InterPro" id="IPR000843">
    <property type="entry name" value="HTH_LacI"/>
</dbReference>
<dbReference type="SUPFAM" id="SSF53822">
    <property type="entry name" value="Periplasmic binding protein-like I"/>
    <property type="match status" value="1"/>
</dbReference>
<evidence type="ECO:0000313" key="5">
    <source>
        <dbReference type="EMBL" id="KRM32475.1"/>
    </source>
</evidence>
<dbReference type="eggNOG" id="COG1609">
    <property type="taxonomic scope" value="Bacteria"/>
</dbReference>
<accession>X0PRU9</accession>
<evidence type="ECO:0000256" key="2">
    <source>
        <dbReference type="ARBA" id="ARBA00023125"/>
    </source>
</evidence>
<dbReference type="PANTHER" id="PTHR30146">
    <property type="entry name" value="LACI-RELATED TRANSCRIPTIONAL REPRESSOR"/>
    <property type="match status" value="1"/>
</dbReference>
<comment type="caution">
    <text evidence="5">The sequence shown here is derived from an EMBL/GenBank/DDBJ whole genome shotgun (WGS) entry which is preliminary data.</text>
</comment>
<dbReference type="Pfam" id="PF13377">
    <property type="entry name" value="Peripla_BP_3"/>
    <property type="match status" value="1"/>
</dbReference>
<dbReference type="Pfam" id="PF00356">
    <property type="entry name" value="LacI"/>
    <property type="match status" value="1"/>
</dbReference>
<name>X0PRU9_9LACO</name>
<dbReference type="Gene3D" id="1.10.260.40">
    <property type="entry name" value="lambda repressor-like DNA-binding domains"/>
    <property type="match status" value="1"/>
</dbReference>
<gene>
    <name evidence="5" type="ORF">FC83_GL000340</name>
</gene>
<dbReference type="PROSITE" id="PS50932">
    <property type="entry name" value="HTH_LACI_2"/>
    <property type="match status" value="1"/>
</dbReference>